<feature type="transmembrane region" description="Helical" evidence="1">
    <location>
        <begin position="91"/>
        <end position="114"/>
    </location>
</feature>
<dbReference type="AlphaFoldDB" id="A0A843VTS5"/>
<keyword evidence="1" id="KW-0812">Transmembrane</keyword>
<comment type="caution">
    <text evidence="2">The sequence shown here is derived from an EMBL/GenBank/DDBJ whole genome shotgun (WGS) entry which is preliminary data.</text>
</comment>
<reference evidence="2" key="1">
    <citation type="submission" date="2017-07" db="EMBL/GenBank/DDBJ databases">
        <title>Taro Niue Genome Assembly and Annotation.</title>
        <authorList>
            <person name="Atibalentja N."/>
            <person name="Keating K."/>
            <person name="Fields C.J."/>
        </authorList>
    </citation>
    <scope>NUCLEOTIDE SEQUENCE</scope>
    <source>
        <strain evidence="2">Niue_2</strain>
        <tissue evidence="2">Leaf</tissue>
    </source>
</reference>
<accession>A0A843VTS5</accession>
<protein>
    <submittedName>
        <fullName evidence="2">Uncharacterized protein</fullName>
    </submittedName>
</protein>
<evidence type="ECO:0000313" key="2">
    <source>
        <dbReference type="EMBL" id="MQL95623.1"/>
    </source>
</evidence>
<dbReference type="EMBL" id="NMUH01001813">
    <property type="protein sequence ID" value="MQL95623.1"/>
    <property type="molecule type" value="Genomic_DNA"/>
</dbReference>
<name>A0A843VTS5_COLES</name>
<evidence type="ECO:0000256" key="1">
    <source>
        <dbReference type="SAM" id="Phobius"/>
    </source>
</evidence>
<sequence>MQIFTHPVIRTACEAPIPNWHSDLVGPGLDSEIFSPTPGFRSRSAVAAPDALGFRHPFSQTATWWSSRSAGIEESALDQRVVALNRSVGTLLVVADLSILFLLTVSHLVVFEVYKHRRKCFRSKSGR</sequence>
<keyword evidence="1" id="KW-1133">Transmembrane helix</keyword>
<evidence type="ECO:0000313" key="3">
    <source>
        <dbReference type="Proteomes" id="UP000652761"/>
    </source>
</evidence>
<proteinExistence type="predicted"/>
<dbReference type="Proteomes" id="UP000652761">
    <property type="component" value="Unassembled WGS sequence"/>
</dbReference>
<keyword evidence="1" id="KW-0472">Membrane</keyword>
<organism evidence="2 3">
    <name type="scientific">Colocasia esculenta</name>
    <name type="common">Wild taro</name>
    <name type="synonym">Arum esculentum</name>
    <dbReference type="NCBI Taxonomy" id="4460"/>
    <lineage>
        <taxon>Eukaryota</taxon>
        <taxon>Viridiplantae</taxon>
        <taxon>Streptophyta</taxon>
        <taxon>Embryophyta</taxon>
        <taxon>Tracheophyta</taxon>
        <taxon>Spermatophyta</taxon>
        <taxon>Magnoliopsida</taxon>
        <taxon>Liliopsida</taxon>
        <taxon>Araceae</taxon>
        <taxon>Aroideae</taxon>
        <taxon>Colocasieae</taxon>
        <taxon>Colocasia</taxon>
    </lineage>
</organism>
<keyword evidence="3" id="KW-1185">Reference proteome</keyword>
<gene>
    <name evidence="2" type="ORF">Taro_028296</name>
</gene>